<dbReference type="InterPro" id="IPR038730">
    <property type="entry name" value="HyfE-like"/>
</dbReference>
<evidence type="ECO:0000256" key="5">
    <source>
        <dbReference type="ARBA" id="ARBA00023136"/>
    </source>
</evidence>
<gene>
    <name evidence="7" type="ordered locus">Sulac_3043</name>
</gene>
<evidence type="ECO:0000256" key="4">
    <source>
        <dbReference type="ARBA" id="ARBA00022989"/>
    </source>
</evidence>
<dbReference type="AlphaFoldDB" id="G8U0F8"/>
<keyword evidence="4 6" id="KW-1133">Transmembrane helix</keyword>
<evidence type="ECO:0000313" key="8">
    <source>
        <dbReference type="Proteomes" id="UP000005439"/>
    </source>
</evidence>
<dbReference type="KEGG" id="sap:Sulac_3043"/>
<evidence type="ECO:0008006" key="9">
    <source>
        <dbReference type="Google" id="ProtNLM"/>
    </source>
</evidence>
<accession>G8U0F8</accession>
<name>G8U0F8_SULAD</name>
<dbReference type="PANTHER" id="PTHR38601:SF1">
    <property type="entry name" value="HYDROGENASE-4 COMPONENT E"/>
    <property type="match status" value="1"/>
</dbReference>
<dbReference type="EMBL" id="CP003179">
    <property type="protein sequence ID" value="AEW06500.1"/>
    <property type="molecule type" value="Genomic_DNA"/>
</dbReference>
<reference evidence="7 8" key="2">
    <citation type="journal article" date="2012" name="Stand. Genomic Sci.">
        <title>Complete genome sequence of the moderately thermophilic mineral-sulfide-oxidizing firmicute Sulfobacillus acidophilus type strain (NAL(T)).</title>
        <authorList>
            <person name="Anderson I."/>
            <person name="Chertkov O."/>
            <person name="Chen A."/>
            <person name="Saunders E."/>
            <person name="Lapidus A."/>
            <person name="Nolan M."/>
            <person name="Lucas S."/>
            <person name="Hammon N."/>
            <person name="Deshpande S."/>
            <person name="Cheng J.F."/>
            <person name="Han C."/>
            <person name="Tapia R."/>
            <person name="Goodwin L.A."/>
            <person name="Pitluck S."/>
            <person name="Liolios K."/>
            <person name="Pagani I."/>
            <person name="Ivanova N."/>
            <person name="Mikhailova N."/>
            <person name="Pati A."/>
            <person name="Palaniappan K."/>
            <person name="Land M."/>
            <person name="Pan C."/>
            <person name="Rohde M."/>
            <person name="Pukall R."/>
            <person name="Goker M."/>
            <person name="Detter J.C."/>
            <person name="Woyke T."/>
            <person name="Bristow J."/>
            <person name="Eisen J.A."/>
            <person name="Markowitz V."/>
            <person name="Hugenholtz P."/>
            <person name="Kyrpides N.C."/>
            <person name="Klenk H.P."/>
            <person name="Mavromatis K."/>
        </authorList>
    </citation>
    <scope>NUCLEOTIDE SEQUENCE [LARGE SCALE GENOMIC DNA]</scope>
    <source>
        <strain evidence="8">ATCC 700253 / DSM 10332 / NAL</strain>
    </source>
</reference>
<feature type="transmembrane region" description="Helical" evidence="6">
    <location>
        <begin position="168"/>
        <end position="187"/>
    </location>
</feature>
<keyword evidence="5 6" id="KW-0472">Membrane</keyword>
<feature type="transmembrane region" description="Helical" evidence="6">
    <location>
        <begin position="117"/>
        <end position="137"/>
    </location>
</feature>
<comment type="subcellular location">
    <subcellularLocation>
        <location evidence="1">Cell membrane</location>
        <topology evidence="1">Multi-pass membrane protein</topology>
    </subcellularLocation>
</comment>
<proteinExistence type="predicted"/>
<evidence type="ECO:0000256" key="2">
    <source>
        <dbReference type="ARBA" id="ARBA00022475"/>
    </source>
</evidence>
<dbReference type="Proteomes" id="UP000005439">
    <property type="component" value="Chromosome"/>
</dbReference>
<keyword evidence="2" id="KW-1003">Cell membrane</keyword>
<dbReference type="STRING" id="679936.Sulac_3043"/>
<evidence type="ECO:0000256" key="1">
    <source>
        <dbReference type="ARBA" id="ARBA00004651"/>
    </source>
</evidence>
<dbReference type="HOGENOM" id="CLU_1320326_0_0_9"/>
<dbReference type="PATRIC" id="fig|679936.5.peg.3142"/>
<keyword evidence="3 6" id="KW-0812">Transmembrane</keyword>
<sequence>MDSAGLVILLGALGILLSRRVPIGIGALVAQGVSVGVLEWTPSLRQHPELLIFLGATLAMKAGLVPAMVWRGFSVWPDAHYRDPALPLWAYVGGLFLWAVVYHVGRVLDTTGLVSSPTLVTEGLATVFVGLFTVVARRHFLSQVMSLMVVENGLVLLARALTGSLPAILEWGLLIDVGLLGVVALWINQRLHHLFRTADTGVLKRLRG</sequence>
<reference evidence="8" key="1">
    <citation type="submission" date="2011-12" db="EMBL/GenBank/DDBJ databases">
        <title>The complete genome of chromosome of Sulfobacillus acidophilus DSM 10332.</title>
        <authorList>
            <person name="Lucas S."/>
            <person name="Han J."/>
            <person name="Lapidus A."/>
            <person name="Bruce D."/>
            <person name="Goodwin L."/>
            <person name="Pitluck S."/>
            <person name="Peters L."/>
            <person name="Kyrpides N."/>
            <person name="Mavromatis K."/>
            <person name="Ivanova N."/>
            <person name="Mikhailova N."/>
            <person name="Chertkov O."/>
            <person name="Saunders E."/>
            <person name="Detter J.C."/>
            <person name="Tapia R."/>
            <person name="Han C."/>
            <person name="Land M."/>
            <person name="Hauser L."/>
            <person name="Markowitz V."/>
            <person name="Cheng J.-F."/>
            <person name="Hugenholtz P."/>
            <person name="Woyke T."/>
            <person name="Wu D."/>
            <person name="Pukall R."/>
            <person name="Gehrich-Schroeter G."/>
            <person name="Schneider S."/>
            <person name="Klenk H.-P."/>
            <person name="Eisen J.A."/>
        </authorList>
    </citation>
    <scope>NUCLEOTIDE SEQUENCE [LARGE SCALE GENOMIC DNA]</scope>
    <source>
        <strain evidence="8">ATCC 700253 / DSM 10332 / NAL</strain>
    </source>
</reference>
<evidence type="ECO:0000256" key="3">
    <source>
        <dbReference type="ARBA" id="ARBA00022692"/>
    </source>
</evidence>
<feature type="transmembrane region" description="Helical" evidence="6">
    <location>
        <begin position="85"/>
        <end position="105"/>
    </location>
</feature>
<feature type="transmembrane region" description="Helical" evidence="6">
    <location>
        <begin position="50"/>
        <end position="73"/>
    </location>
</feature>
<dbReference type="PANTHER" id="PTHR38601">
    <property type="entry name" value="HYDROGENASE-4 COMPONENT E"/>
    <property type="match status" value="1"/>
</dbReference>
<dbReference type="GO" id="GO:0005886">
    <property type="term" value="C:plasma membrane"/>
    <property type="evidence" value="ECO:0007669"/>
    <property type="project" value="UniProtKB-SubCell"/>
</dbReference>
<protein>
    <recommendedName>
        <fullName evidence="9">Hydrogenase</fullName>
    </recommendedName>
</protein>
<evidence type="ECO:0000256" key="6">
    <source>
        <dbReference type="SAM" id="Phobius"/>
    </source>
</evidence>
<organism evidence="7 8">
    <name type="scientific">Sulfobacillus acidophilus (strain ATCC 700253 / DSM 10332 / NAL)</name>
    <dbReference type="NCBI Taxonomy" id="679936"/>
    <lineage>
        <taxon>Bacteria</taxon>
        <taxon>Bacillati</taxon>
        <taxon>Bacillota</taxon>
        <taxon>Clostridia</taxon>
        <taxon>Eubacteriales</taxon>
        <taxon>Clostridiales Family XVII. Incertae Sedis</taxon>
        <taxon>Sulfobacillus</taxon>
    </lineage>
</organism>
<keyword evidence="8" id="KW-1185">Reference proteome</keyword>
<evidence type="ECO:0000313" key="7">
    <source>
        <dbReference type="EMBL" id="AEW06500.1"/>
    </source>
</evidence>